<dbReference type="FunFam" id="3.20.20.70:FF:000188">
    <property type="entry name" value="Mycofactocin radical SAM maturase MftC"/>
    <property type="match status" value="1"/>
</dbReference>
<keyword evidence="2" id="KW-0004">4Fe-4S</keyword>
<evidence type="ECO:0000256" key="1">
    <source>
        <dbReference type="ARBA" id="ARBA00001966"/>
    </source>
</evidence>
<dbReference type="GO" id="GO:0046872">
    <property type="term" value="F:metal ion binding"/>
    <property type="evidence" value="ECO:0007669"/>
    <property type="project" value="UniProtKB-KW"/>
</dbReference>
<sequence length="394" mass="44432">MFRLSQFVRELLEPGSQRKPGVPPGPVVIWNLIRRCNLLCKHCYSISADTNFKGELNTEEALTVLNDLKQFKVPALILSGGEPLMRPDIHQLGMAAKELGIYTGLSTNGTLINESNIDEIAAAGYDYVGISLDGLRDTHDAFRRKEGAFDDSLHAVKLCLDAGIKVGLRFTITAGNSHELTDLVQLSEDLGVDKFYLSHLNYAGRGNKNRGDDAFHRTTRDAVDMLIEQAIKDHENGFMRDFVTGNNDADGVYLYQWALKNFPDRAEHLREHLIAWGGNQSGRYISNIDNLGNVHPDTFWWEHTLGNVREKPFSEIWSQSDDQLLSEFRMQPRPLKGRCGVCQQRDICGGNTRVRAFQLYKDAWEEDPACYLTDDEIGVDPSMYSERINMEAMG</sequence>
<dbReference type="InterPro" id="IPR013785">
    <property type="entry name" value="Aldolase_TIM"/>
</dbReference>
<reference evidence="12 13" key="1">
    <citation type="submission" date="2018-11" db="EMBL/GenBank/DDBJ databases">
        <title>The draft genome sequence of Amphritea balenae JAMM 1525T.</title>
        <authorList>
            <person name="Fang Z."/>
            <person name="Zhang Y."/>
            <person name="Han X."/>
        </authorList>
    </citation>
    <scope>NUCLEOTIDE SEQUENCE [LARGE SCALE GENOMIC DNA]</scope>
    <source>
        <strain evidence="12 13">JAMM 1525</strain>
    </source>
</reference>
<keyword evidence="5" id="KW-0408">Iron</keyword>
<keyword evidence="13" id="KW-1185">Reference proteome</keyword>
<evidence type="ECO:0000259" key="11">
    <source>
        <dbReference type="PROSITE" id="PS51918"/>
    </source>
</evidence>
<dbReference type="PANTHER" id="PTHR11228">
    <property type="entry name" value="RADICAL SAM DOMAIN PROTEIN"/>
    <property type="match status" value="1"/>
</dbReference>
<dbReference type="Proteomes" id="UP000267535">
    <property type="component" value="Unassembled WGS sequence"/>
</dbReference>
<dbReference type="SMART" id="SM00729">
    <property type="entry name" value="Elp3"/>
    <property type="match status" value="1"/>
</dbReference>
<keyword evidence="6" id="KW-0411">Iron-sulfur</keyword>
<dbReference type="PANTHER" id="PTHR11228:SF7">
    <property type="entry name" value="PQQA PEPTIDE CYCLASE"/>
    <property type="match status" value="1"/>
</dbReference>
<dbReference type="CDD" id="cd01335">
    <property type="entry name" value="Radical_SAM"/>
    <property type="match status" value="1"/>
</dbReference>
<evidence type="ECO:0000256" key="10">
    <source>
        <dbReference type="ARBA" id="ARBA00073867"/>
    </source>
</evidence>
<evidence type="ECO:0000256" key="5">
    <source>
        <dbReference type="ARBA" id="ARBA00023004"/>
    </source>
</evidence>
<dbReference type="AlphaFoldDB" id="A0A3P1SRU8"/>
<dbReference type="InterPro" id="IPR007197">
    <property type="entry name" value="rSAM"/>
</dbReference>
<dbReference type="InterPro" id="IPR058240">
    <property type="entry name" value="rSAM_sf"/>
</dbReference>
<dbReference type="SFLD" id="SFLDG01385">
    <property type="entry name" value="heme_carboxy_lyase_like"/>
    <property type="match status" value="1"/>
</dbReference>
<protein>
    <recommendedName>
        <fullName evidence="10">Pre-heme d1 synthase</fullName>
    </recommendedName>
</protein>
<dbReference type="GO" id="GO:0051539">
    <property type="term" value="F:4 iron, 4 sulfur cluster binding"/>
    <property type="evidence" value="ECO:0007669"/>
    <property type="project" value="UniProtKB-KW"/>
</dbReference>
<dbReference type="InterPro" id="IPR023992">
    <property type="entry name" value="HemeD1_Synth_NirJ"/>
</dbReference>
<dbReference type="Gene3D" id="3.20.20.70">
    <property type="entry name" value="Aldolase class I"/>
    <property type="match status" value="1"/>
</dbReference>
<dbReference type="PIRSF" id="PIRSF037420">
    <property type="entry name" value="PQQ_syn_pqqE"/>
    <property type="match status" value="1"/>
</dbReference>
<dbReference type="InterPro" id="IPR006638">
    <property type="entry name" value="Elp3/MiaA/NifB-like_rSAM"/>
</dbReference>
<keyword evidence="4" id="KW-0479">Metal-binding</keyword>
<dbReference type="GO" id="GO:0003824">
    <property type="term" value="F:catalytic activity"/>
    <property type="evidence" value="ECO:0007669"/>
    <property type="project" value="InterPro"/>
</dbReference>
<dbReference type="InterPro" id="IPR017200">
    <property type="entry name" value="PqqE-like"/>
</dbReference>
<gene>
    <name evidence="12" type="primary">nirJ</name>
    <name evidence="12" type="ORF">EHS89_06710</name>
</gene>
<evidence type="ECO:0000256" key="2">
    <source>
        <dbReference type="ARBA" id="ARBA00022485"/>
    </source>
</evidence>
<dbReference type="InterPro" id="IPR034480">
    <property type="entry name" value="Heme_synthase-like"/>
</dbReference>
<dbReference type="SFLD" id="SFLDF00393">
    <property type="entry name" value="heme_D1_biosynthesis_(NirJ-lik"/>
    <property type="match status" value="1"/>
</dbReference>
<evidence type="ECO:0000313" key="13">
    <source>
        <dbReference type="Proteomes" id="UP000267535"/>
    </source>
</evidence>
<comment type="function">
    <text evidence="9">Involved in heme d1 biosynthesis. Radical SAM enzyme that catalyzes the removal of two propionate side chains from the intermediate 12,18-didecarboxysiroheme (DDSH) and may introduce the keto functions on rings A and B, yielding the heme d1 precursor dihydro-heme d1.</text>
</comment>
<evidence type="ECO:0000256" key="4">
    <source>
        <dbReference type="ARBA" id="ARBA00022723"/>
    </source>
</evidence>
<evidence type="ECO:0000256" key="8">
    <source>
        <dbReference type="ARBA" id="ARBA00023462"/>
    </source>
</evidence>
<dbReference type="EMBL" id="RQXV01000003">
    <property type="protein sequence ID" value="RRC99908.1"/>
    <property type="molecule type" value="Genomic_DNA"/>
</dbReference>
<dbReference type="InterPro" id="IPR023885">
    <property type="entry name" value="4Fe4S-binding_SPASM_dom"/>
</dbReference>
<comment type="cofactor">
    <cofactor evidence="1">
        <name>[4Fe-4S] cluster</name>
        <dbReference type="ChEBI" id="CHEBI:49883"/>
    </cofactor>
</comment>
<keyword evidence="7" id="KW-0456">Lyase</keyword>
<evidence type="ECO:0000256" key="9">
    <source>
        <dbReference type="ARBA" id="ARBA00056787"/>
    </source>
</evidence>
<dbReference type="NCBIfam" id="TIGR04085">
    <property type="entry name" value="rSAM_more_4Fe4S"/>
    <property type="match status" value="1"/>
</dbReference>
<name>A0A3P1SRU8_9GAMM</name>
<proteinExistence type="inferred from homology"/>
<dbReference type="SFLD" id="SFLDS00029">
    <property type="entry name" value="Radical_SAM"/>
    <property type="match status" value="1"/>
</dbReference>
<evidence type="ECO:0000256" key="3">
    <source>
        <dbReference type="ARBA" id="ARBA00022691"/>
    </source>
</evidence>
<dbReference type="InterPro" id="IPR050377">
    <property type="entry name" value="Radical_SAM_PqqE_MftC-like"/>
</dbReference>
<dbReference type="NCBIfam" id="TIGR04051">
    <property type="entry name" value="rSAM_NirJ"/>
    <property type="match status" value="1"/>
</dbReference>
<dbReference type="RefSeq" id="WP_124925378.1">
    <property type="nucleotide sequence ID" value="NZ_BMOH01000005.1"/>
</dbReference>
<dbReference type="OrthoDB" id="9792276at2"/>
<dbReference type="PROSITE" id="PS51918">
    <property type="entry name" value="RADICAL_SAM"/>
    <property type="match status" value="1"/>
</dbReference>
<evidence type="ECO:0000313" key="12">
    <source>
        <dbReference type="EMBL" id="RRC99908.1"/>
    </source>
</evidence>
<dbReference type="Pfam" id="PF04055">
    <property type="entry name" value="Radical_SAM"/>
    <property type="match status" value="1"/>
</dbReference>
<dbReference type="CDD" id="cd21123">
    <property type="entry name" value="SPASM_MftC-like"/>
    <property type="match status" value="1"/>
</dbReference>
<keyword evidence="3" id="KW-0949">S-adenosyl-L-methionine</keyword>
<dbReference type="SUPFAM" id="SSF102114">
    <property type="entry name" value="Radical SAM enzymes"/>
    <property type="match status" value="1"/>
</dbReference>
<dbReference type="SFLD" id="SFLDG01067">
    <property type="entry name" value="SPASM/twitch_domain_containing"/>
    <property type="match status" value="1"/>
</dbReference>
<feature type="domain" description="Radical SAM core" evidence="11">
    <location>
        <begin position="22"/>
        <end position="235"/>
    </location>
</feature>
<comment type="caution">
    <text evidence="12">The sequence shown here is derived from an EMBL/GenBank/DDBJ whole genome shotgun (WGS) entry which is preliminary data.</text>
</comment>
<accession>A0A3P1SRU8</accession>
<comment type="similarity">
    <text evidence="8">Belongs to the radical SAM superfamily.</text>
</comment>
<dbReference type="SFLD" id="SFLDG01386">
    <property type="entry name" value="main_SPASM_domain-containing"/>
    <property type="match status" value="1"/>
</dbReference>
<organism evidence="12 13">
    <name type="scientific">Amphritea balenae</name>
    <dbReference type="NCBI Taxonomy" id="452629"/>
    <lineage>
        <taxon>Bacteria</taxon>
        <taxon>Pseudomonadati</taxon>
        <taxon>Pseudomonadota</taxon>
        <taxon>Gammaproteobacteria</taxon>
        <taxon>Oceanospirillales</taxon>
        <taxon>Oceanospirillaceae</taxon>
        <taxon>Amphritea</taxon>
    </lineage>
</organism>
<evidence type="ECO:0000256" key="7">
    <source>
        <dbReference type="ARBA" id="ARBA00023239"/>
    </source>
</evidence>
<dbReference type="GO" id="GO:0006783">
    <property type="term" value="P:heme biosynthetic process"/>
    <property type="evidence" value="ECO:0007669"/>
    <property type="project" value="TreeGrafter"/>
</dbReference>
<evidence type="ECO:0000256" key="6">
    <source>
        <dbReference type="ARBA" id="ARBA00023014"/>
    </source>
</evidence>